<dbReference type="GeneID" id="54300523"/>
<reference evidence="4" key="1">
    <citation type="journal article" date="2020" name="Stud. Mycol.">
        <title>101 Dothideomycetes genomes: a test case for predicting lifestyles and emergence of pathogens.</title>
        <authorList>
            <person name="Haridas S."/>
            <person name="Albert R."/>
            <person name="Binder M."/>
            <person name="Bloem J."/>
            <person name="Labutti K."/>
            <person name="Salamov A."/>
            <person name="Andreopoulos B."/>
            <person name="Baker S."/>
            <person name="Barry K."/>
            <person name="Bills G."/>
            <person name="Bluhm B."/>
            <person name="Cannon C."/>
            <person name="Castanera R."/>
            <person name="Culley D."/>
            <person name="Daum C."/>
            <person name="Ezra D."/>
            <person name="Gonzalez J."/>
            <person name="Henrissat B."/>
            <person name="Kuo A."/>
            <person name="Liang C."/>
            <person name="Lipzen A."/>
            <person name="Lutzoni F."/>
            <person name="Magnuson J."/>
            <person name="Mondo S."/>
            <person name="Nolan M."/>
            <person name="Ohm R."/>
            <person name="Pangilinan J."/>
            <person name="Park H.-J."/>
            <person name="Ramirez L."/>
            <person name="Alfaro M."/>
            <person name="Sun H."/>
            <person name="Tritt A."/>
            <person name="Yoshinaga Y."/>
            <person name="Zwiers L.-H."/>
            <person name="Turgeon B."/>
            <person name="Goodwin S."/>
            <person name="Spatafora J."/>
            <person name="Crous P."/>
            <person name="Grigoriev I."/>
        </authorList>
    </citation>
    <scope>NUCLEOTIDE SEQUENCE</scope>
    <source>
        <strain evidence="4">CBS 121167</strain>
    </source>
</reference>
<keyword evidence="5" id="KW-1185">Reference proteome</keyword>
<comment type="similarity">
    <text evidence="1">Belongs to the IWR1/SLC7A6OS family.</text>
</comment>
<evidence type="ECO:0000313" key="4">
    <source>
        <dbReference type="EMBL" id="KAF2144291.1"/>
    </source>
</evidence>
<feature type="compositionally biased region" description="Acidic residues" evidence="2">
    <location>
        <begin position="386"/>
        <end position="399"/>
    </location>
</feature>
<dbReference type="InterPro" id="IPR013883">
    <property type="entry name" value="TF_Iwr1_dom"/>
</dbReference>
<dbReference type="PANTHER" id="PTHR28063">
    <property type="entry name" value="RNA POLYMERASE II NUCLEAR LOCALIZATION PROTEIN IWR1"/>
    <property type="match status" value="1"/>
</dbReference>
<dbReference type="AlphaFoldDB" id="A0A6A6BP16"/>
<dbReference type="EMBL" id="ML995480">
    <property type="protein sequence ID" value="KAF2144291.1"/>
    <property type="molecule type" value="Genomic_DNA"/>
</dbReference>
<feature type="domain" description="Transcription factor Iwr1" evidence="3">
    <location>
        <begin position="289"/>
        <end position="367"/>
    </location>
</feature>
<dbReference type="Proteomes" id="UP000799438">
    <property type="component" value="Unassembled WGS sequence"/>
</dbReference>
<dbReference type="OrthoDB" id="6255506at2759"/>
<dbReference type="RefSeq" id="XP_033400003.1">
    <property type="nucleotide sequence ID" value="XM_033543026.1"/>
</dbReference>
<sequence>MSQLPQTVRIKRKRQDEPVETLHIRTQDDPNKRRLTEPTAATTLTSIFKRVHESKDVDTSATASPALSTSSRPSSPRLSDRKVLTPRPTRRFHLSRGSYSGPPGGVQKRKNVATLVETKLQPLKARKDGVPPALANYLANQTASHDGDVDMDMPEQRQPKRPLTKASSSKGRWTSRAEGNKDNAKNTLGRDGVSDATAQGQKGTAPSQNDVDQNLLRQMQEFAQEVEESEKSVVKPRYQPQMPATPPKLKFQPRTPQIARYRDRHPEGQKPDSSQRDVDMENSDIEDGEYVYDTYIRYDGPSDTLIDPLKSDTLPPNIGLLIISEEDQPLWEEYLEDVGDQGSDFDFEDEEDENAEDFYGNEYPEEEVASDDEYDQGAYNYRVGASDDEEYGLSDEDEFNDLRRPWGSGKPAWMKGDKSKEDSDDDEY</sequence>
<dbReference type="Pfam" id="PF08574">
    <property type="entry name" value="Iwr1"/>
    <property type="match status" value="1"/>
</dbReference>
<gene>
    <name evidence="4" type="ORF">K452DRAFT_306878</name>
</gene>
<dbReference type="GO" id="GO:0005737">
    <property type="term" value="C:cytoplasm"/>
    <property type="evidence" value="ECO:0007669"/>
    <property type="project" value="TreeGrafter"/>
</dbReference>
<feature type="compositionally biased region" description="Basic and acidic residues" evidence="2">
    <location>
        <begin position="260"/>
        <end position="279"/>
    </location>
</feature>
<accession>A0A6A6BP16</accession>
<feature type="compositionally biased region" description="Acidic residues" evidence="2">
    <location>
        <begin position="363"/>
        <end position="375"/>
    </location>
</feature>
<feature type="region of interest" description="Disordered" evidence="2">
    <location>
        <begin position="144"/>
        <end position="211"/>
    </location>
</feature>
<dbReference type="InterPro" id="IPR040150">
    <property type="entry name" value="Iwr1"/>
</dbReference>
<feature type="region of interest" description="Disordered" evidence="2">
    <location>
        <begin position="1"/>
        <end position="109"/>
    </location>
</feature>
<dbReference type="PANTHER" id="PTHR28063:SF1">
    <property type="entry name" value="RNA POLYMERASE II NUCLEAR LOCALIZATION PROTEIN IWR1"/>
    <property type="match status" value="1"/>
</dbReference>
<evidence type="ECO:0000313" key="5">
    <source>
        <dbReference type="Proteomes" id="UP000799438"/>
    </source>
</evidence>
<evidence type="ECO:0000256" key="1">
    <source>
        <dbReference type="ARBA" id="ARBA00010218"/>
    </source>
</evidence>
<dbReference type="GO" id="GO:0006606">
    <property type="term" value="P:protein import into nucleus"/>
    <property type="evidence" value="ECO:0007669"/>
    <property type="project" value="InterPro"/>
</dbReference>
<feature type="compositionally biased region" description="Basic and acidic residues" evidence="2">
    <location>
        <begin position="14"/>
        <end position="36"/>
    </location>
</feature>
<feature type="compositionally biased region" description="Acidic residues" evidence="2">
    <location>
        <begin position="338"/>
        <end position="356"/>
    </location>
</feature>
<feature type="compositionally biased region" description="Low complexity" evidence="2">
    <location>
        <begin position="59"/>
        <end position="77"/>
    </location>
</feature>
<evidence type="ECO:0000256" key="2">
    <source>
        <dbReference type="SAM" id="MobiDB-lite"/>
    </source>
</evidence>
<feature type="region of interest" description="Disordered" evidence="2">
    <location>
        <begin position="338"/>
        <end position="428"/>
    </location>
</feature>
<proteinExistence type="inferred from homology"/>
<evidence type="ECO:0000259" key="3">
    <source>
        <dbReference type="Pfam" id="PF08574"/>
    </source>
</evidence>
<protein>
    <recommendedName>
        <fullName evidence="3">Transcription factor Iwr1 domain-containing protein</fullName>
    </recommendedName>
</protein>
<feature type="compositionally biased region" description="Polar residues" evidence="2">
    <location>
        <begin position="196"/>
        <end position="211"/>
    </location>
</feature>
<name>A0A6A6BP16_9PEZI</name>
<organism evidence="4 5">
    <name type="scientific">Aplosporella prunicola CBS 121167</name>
    <dbReference type="NCBI Taxonomy" id="1176127"/>
    <lineage>
        <taxon>Eukaryota</taxon>
        <taxon>Fungi</taxon>
        <taxon>Dikarya</taxon>
        <taxon>Ascomycota</taxon>
        <taxon>Pezizomycotina</taxon>
        <taxon>Dothideomycetes</taxon>
        <taxon>Dothideomycetes incertae sedis</taxon>
        <taxon>Botryosphaeriales</taxon>
        <taxon>Aplosporellaceae</taxon>
        <taxon>Aplosporella</taxon>
    </lineage>
</organism>
<feature type="region of interest" description="Disordered" evidence="2">
    <location>
        <begin position="224"/>
        <end position="280"/>
    </location>
</feature>